<evidence type="ECO:0000259" key="5">
    <source>
        <dbReference type="PROSITE" id="PS50977"/>
    </source>
</evidence>
<feature type="domain" description="HTH tetR-type" evidence="5">
    <location>
        <begin position="10"/>
        <end position="70"/>
    </location>
</feature>
<dbReference type="PANTHER" id="PTHR47506">
    <property type="entry name" value="TRANSCRIPTIONAL REGULATORY PROTEIN"/>
    <property type="match status" value="1"/>
</dbReference>
<dbReference type="PANTHER" id="PTHR47506:SF7">
    <property type="entry name" value="TRANSCRIPTIONAL REGULATORY PROTEIN"/>
    <property type="match status" value="1"/>
</dbReference>
<protein>
    <submittedName>
        <fullName evidence="6">TetR family transcriptional regulator</fullName>
    </submittedName>
</protein>
<dbReference type="InterPro" id="IPR009057">
    <property type="entry name" value="Homeodomain-like_sf"/>
</dbReference>
<dbReference type="EMBL" id="CP003811">
    <property type="protein sequence ID" value="AIQ88477.1"/>
    <property type="molecule type" value="Genomic_DNA"/>
</dbReference>
<evidence type="ECO:0000256" key="3">
    <source>
        <dbReference type="ARBA" id="ARBA00023163"/>
    </source>
</evidence>
<evidence type="ECO:0000256" key="2">
    <source>
        <dbReference type="ARBA" id="ARBA00023125"/>
    </source>
</evidence>
<dbReference type="SUPFAM" id="SSF48498">
    <property type="entry name" value="Tetracyclin repressor-like, C-terminal domain"/>
    <property type="match status" value="1"/>
</dbReference>
<dbReference type="InterPro" id="IPR001647">
    <property type="entry name" value="HTH_TetR"/>
</dbReference>
<dbReference type="KEGG" id="mor:MOC_0722"/>
<accession>A0A089NM91</accession>
<proteinExistence type="predicted"/>
<gene>
    <name evidence="6" type="ORF">MOC_0722</name>
</gene>
<dbReference type="eggNOG" id="COG1309">
    <property type="taxonomic scope" value="Bacteria"/>
</dbReference>
<keyword evidence="7" id="KW-1185">Reference proteome</keyword>
<dbReference type="STRING" id="693986.MOC_0722"/>
<feature type="DNA-binding region" description="H-T-H motif" evidence="4">
    <location>
        <begin position="33"/>
        <end position="52"/>
    </location>
</feature>
<dbReference type="SUPFAM" id="SSF46689">
    <property type="entry name" value="Homeodomain-like"/>
    <property type="match status" value="1"/>
</dbReference>
<reference evidence="6 7" key="1">
    <citation type="journal article" date="2014" name="PLoS ONE">
        <title>Genome Information of Methylobacterium oryzae, a Plant-Probiotic Methylotroph in the Phyllosphere.</title>
        <authorList>
            <person name="Kwak M.J."/>
            <person name="Jeong H."/>
            <person name="Madhaiyan M."/>
            <person name="Lee Y."/>
            <person name="Sa T.M."/>
            <person name="Oh T.K."/>
            <person name="Kim J.F."/>
        </authorList>
    </citation>
    <scope>NUCLEOTIDE SEQUENCE [LARGE SCALE GENOMIC DNA]</scope>
    <source>
        <strain evidence="6 7">CBMB20</strain>
    </source>
</reference>
<dbReference type="HOGENOM" id="CLU_069356_28_2_5"/>
<keyword evidence="3" id="KW-0804">Transcription</keyword>
<dbReference type="InterPro" id="IPR036271">
    <property type="entry name" value="Tet_transcr_reg_TetR-rel_C_sf"/>
</dbReference>
<organism evidence="6 7">
    <name type="scientific">Methylobacterium oryzae CBMB20</name>
    <dbReference type="NCBI Taxonomy" id="693986"/>
    <lineage>
        <taxon>Bacteria</taxon>
        <taxon>Pseudomonadati</taxon>
        <taxon>Pseudomonadota</taxon>
        <taxon>Alphaproteobacteria</taxon>
        <taxon>Hyphomicrobiales</taxon>
        <taxon>Methylobacteriaceae</taxon>
        <taxon>Methylobacterium</taxon>
    </lineage>
</organism>
<sequence>MPRVSQEQAKLNRQRVVEVAATLFRERGLHGVGVADIMGAAGLTHGGFYGQFANKDALAAEAFETALTDNGRGQLDSLVSNYLSIAHVRAPGMGCPVAALANDVAREAPDSPVRSRFTRGVRGMVDLMAALVPKTPKQKRRQRALSSLATLVGAVVLARAVDDEALAEEILGAARVSLGAEVSERDTAAGPSNSG</sequence>
<dbReference type="Proteomes" id="UP000029492">
    <property type="component" value="Chromosome"/>
</dbReference>
<dbReference type="AlphaFoldDB" id="A0A089NM91"/>
<name>A0A089NM91_9HYPH</name>
<evidence type="ECO:0000256" key="1">
    <source>
        <dbReference type="ARBA" id="ARBA00023015"/>
    </source>
</evidence>
<dbReference type="Pfam" id="PF00440">
    <property type="entry name" value="TetR_N"/>
    <property type="match status" value="1"/>
</dbReference>
<dbReference type="PRINTS" id="PR00455">
    <property type="entry name" value="HTHTETR"/>
</dbReference>
<evidence type="ECO:0000256" key="4">
    <source>
        <dbReference type="PROSITE-ProRule" id="PRU00335"/>
    </source>
</evidence>
<dbReference type="PROSITE" id="PS50977">
    <property type="entry name" value="HTH_TETR_2"/>
    <property type="match status" value="1"/>
</dbReference>
<keyword evidence="1" id="KW-0805">Transcription regulation</keyword>
<dbReference type="Gene3D" id="1.10.357.10">
    <property type="entry name" value="Tetracycline Repressor, domain 2"/>
    <property type="match status" value="1"/>
</dbReference>
<dbReference type="GO" id="GO:0003677">
    <property type="term" value="F:DNA binding"/>
    <property type="evidence" value="ECO:0007669"/>
    <property type="project" value="UniProtKB-UniRule"/>
</dbReference>
<evidence type="ECO:0000313" key="6">
    <source>
        <dbReference type="EMBL" id="AIQ88477.1"/>
    </source>
</evidence>
<keyword evidence="2 4" id="KW-0238">DNA-binding</keyword>
<dbReference type="Gene3D" id="1.10.10.60">
    <property type="entry name" value="Homeodomain-like"/>
    <property type="match status" value="1"/>
</dbReference>
<evidence type="ECO:0000313" key="7">
    <source>
        <dbReference type="Proteomes" id="UP000029492"/>
    </source>
</evidence>
<dbReference type="RefSeq" id="WP_043755668.1">
    <property type="nucleotide sequence ID" value="NZ_CP003811.1"/>
</dbReference>